<feature type="transmembrane region" description="Helical" evidence="8">
    <location>
        <begin position="74"/>
        <end position="99"/>
    </location>
</feature>
<evidence type="ECO:0000256" key="3">
    <source>
        <dbReference type="ARBA" id="ARBA00022448"/>
    </source>
</evidence>
<keyword evidence="6 8" id="KW-1133">Transmembrane helix</keyword>
<evidence type="ECO:0000256" key="6">
    <source>
        <dbReference type="ARBA" id="ARBA00022989"/>
    </source>
</evidence>
<dbReference type="PANTHER" id="PTHR22950:SF692">
    <property type="entry name" value="TRANSMEMBRANE AMINO ACID TRANSPORTER FAMILY PROTEIN"/>
    <property type="match status" value="1"/>
</dbReference>
<protein>
    <submittedName>
        <fullName evidence="10">Vesicular inhibitory amino acid transporter</fullName>
    </submittedName>
</protein>
<dbReference type="Gene3D" id="1.20.1740.10">
    <property type="entry name" value="Amino acid/polyamine transporter I"/>
    <property type="match status" value="1"/>
</dbReference>
<feature type="transmembrane region" description="Helical" evidence="8">
    <location>
        <begin position="405"/>
        <end position="425"/>
    </location>
</feature>
<keyword evidence="3" id="KW-0813">Transport</keyword>
<feature type="transmembrane region" description="Helical" evidence="8">
    <location>
        <begin position="265"/>
        <end position="283"/>
    </location>
</feature>
<dbReference type="OrthoDB" id="40134at2759"/>
<feature type="transmembrane region" description="Helical" evidence="8">
    <location>
        <begin position="120"/>
        <end position="143"/>
    </location>
</feature>
<evidence type="ECO:0000256" key="2">
    <source>
        <dbReference type="ARBA" id="ARBA00008066"/>
    </source>
</evidence>
<feature type="domain" description="Amino acid transporter transmembrane" evidence="9">
    <location>
        <begin position="46"/>
        <end position="425"/>
    </location>
</feature>
<dbReference type="InterPro" id="IPR013057">
    <property type="entry name" value="AA_transpt_TM"/>
</dbReference>
<comment type="similarity">
    <text evidence="2">Belongs to the amino acid/polyamine transporter 2 family.</text>
</comment>
<evidence type="ECO:0000256" key="1">
    <source>
        <dbReference type="ARBA" id="ARBA00004141"/>
    </source>
</evidence>
<keyword evidence="7 8" id="KW-0472">Membrane</keyword>
<dbReference type="GO" id="GO:0015179">
    <property type="term" value="F:L-amino acid transmembrane transporter activity"/>
    <property type="evidence" value="ECO:0007669"/>
    <property type="project" value="TreeGrafter"/>
</dbReference>
<feature type="transmembrane region" description="Helical" evidence="8">
    <location>
        <begin position="47"/>
        <end position="68"/>
    </location>
</feature>
<feature type="transmembrane region" description="Helical" evidence="8">
    <location>
        <begin position="226"/>
        <end position="244"/>
    </location>
</feature>
<proteinExistence type="inferred from homology"/>
<comment type="subcellular location">
    <subcellularLocation>
        <location evidence="1">Membrane</location>
        <topology evidence="1">Multi-pass membrane protein</topology>
    </subcellularLocation>
</comment>
<evidence type="ECO:0000256" key="7">
    <source>
        <dbReference type="ARBA" id="ARBA00023136"/>
    </source>
</evidence>
<evidence type="ECO:0000256" key="5">
    <source>
        <dbReference type="ARBA" id="ARBA00022970"/>
    </source>
</evidence>
<reference evidence="10 11" key="1">
    <citation type="submission" date="2016-03" db="EMBL/GenBank/DDBJ databases">
        <title>Choanephora cucurbitarum.</title>
        <authorList>
            <person name="Min B."/>
            <person name="Park H."/>
            <person name="Park J.-H."/>
            <person name="Shin H.-D."/>
            <person name="Choi I.-G."/>
        </authorList>
    </citation>
    <scope>NUCLEOTIDE SEQUENCE [LARGE SCALE GENOMIC DNA]</scope>
    <source>
        <strain evidence="10 11">KUS-F28377</strain>
    </source>
</reference>
<keyword evidence="5" id="KW-0029">Amino-acid transport</keyword>
<gene>
    <name evidence="10" type="primary">slc32a1_6</name>
    <name evidence="10" type="ORF">A0J61_02426</name>
</gene>
<dbReference type="Pfam" id="PF01490">
    <property type="entry name" value="Aa_trans"/>
    <property type="match status" value="1"/>
</dbReference>
<organism evidence="10 11">
    <name type="scientific">Choanephora cucurbitarum</name>
    <dbReference type="NCBI Taxonomy" id="101091"/>
    <lineage>
        <taxon>Eukaryota</taxon>
        <taxon>Fungi</taxon>
        <taxon>Fungi incertae sedis</taxon>
        <taxon>Mucoromycota</taxon>
        <taxon>Mucoromycotina</taxon>
        <taxon>Mucoromycetes</taxon>
        <taxon>Mucorales</taxon>
        <taxon>Mucorineae</taxon>
        <taxon>Choanephoraceae</taxon>
        <taxon>Choanephoroideae</taxon>
        <taxon>Choanephora</taxon>
    </lineage>
</organism>
<name>A0A1C7NM61_9FUNG</name>
<dbReference type="PANTHER" id="PTHR22950">
    <property type="entry name" value="AMINO ACID TRANSPORTER"/>
    <property type="match status" value="1"/>
</dbReference>
<feature type="transmembrane region" description="Helical" evidence="8">
    <location>
        <begin position="303"/>
        <end position="327"/>
    </location>
</feature>
<evidence type="ECO:0000313" key="11">
    <source>
        <dbReference type="Proteomes" id="UP000093000"/>
    </source>
</evidence>
<accession>A0A1C7NM61</accession>
<feature type="transmembrane region" description="Helical" evidence="8">
    <location>
        <begin position="186"/>
        <end position="206"/>
    </location>
</feature>
<feature type="transmembrane region" description="Helical" evidence="8">
    <location>
        <begin position="374"/>
        <end position="393"/>
    </location>
</feature>
<evidence type="ECO:0000256" key="4">
    <source>
        <dbReference type="ARBA" id="ARBA00022692"/>
    </source>
</evidence>
<comment type="caution">
    <text evidence="10">The sequence shown here is derived from an EMBL/GenBank/DDBJ whole genome shotgun (WGS) entry which is preliminary data.</text>
</comment>
<dbReference type="STRING" id="101091.A0A1C7NM61"/>
<dbReference type="Proteomes" id="UP000093000">
    <property type="component" value="Unassembled WGS sequence"/>
</dbReference>
<evidence type="ECO:0000256" key="8">
    <source>
        <dbReference type="SAM" id="Phobius"/>
    </source>
</evidence>
<sequence length="435" mass="47830">MPQEDKVIVECKSAATDSHESALTENEFRFEDSGFIDVDRSNGYSSLVAFLNVFCVIAGTGILGLPYALRQGGFIGVLIFFLSWSMSTYAANILIRCLYADGRARLATYKDVAEAAFGRFGGWIAFFFNTWMLIGIPVLYVLLSGTNINTLCQGTSAELGLKLWIVICCALIGTPFVLAKSLKETAWMSVLSAFTILVVVIIVLIMCGIDSPNHPGAHHNAVIWEMFPISLSTISFSFGGNAVYTRVEASMKRPQDWPKVTASSLSTCAVLYLSVAIAGYIVYGDQVTNPVYFSIPSGAPQTIAIVLTTIHCLATAPIMVTSFSIDIEQMFDISVKRYGKVRECVIRILMRIIIMVVIALIACFVPHFSALMSLIGAFGNCTLVFMFPVLMYLRLTGFRNKPFYELIWCFFVVLLGVIGLIFGSIDAIRELKASY</sequence>
<feature type="transmembrane region" description="Helical" evidence="8">
    <location>
        <begin position="348"/>
        <end position="368"/>
    </location>
</feature>
<feature type="transmembrane region" description="Helical" evidence="8">
    <location>
        <begin position="163"/>
        <end position="179"/>
    </location>
</feature>
<dbReference type="InParanoid" id="A0A1C7NM61"/>
<keyword evidence="4 8" id="KW-0812">Transmembrane</keyword>
<dbReference type="GO" id="GO:0005774">
    <property type="term" value="C:vacuolar membrane"/>
    <property type="evidence" value="ECO:0007669"/>
    <property type="project" value="TreeGrafter"/>
</dbReference>
<evidence type="ECO:0000259" key="9">
    <source>
        <dbReference type="Pfam" id="PF01490"/>
    </source>
</evidence>
<evidence type="ECO:0000313" key="10">
    <source>
        <dbReference type="EMBL" id="OBZ89526.1"/>
    </source>
</evidence>
<keyword evidence="11" id="KW-1185">Reference proteome</keyword>
<dbReference type="AlphaFoldDB" id="A0A1C7NM61"/>
<dbReference type="EMBL" id="LUGH01000091">
    <property type="protein sequence ID" value="OBZ89526.1"/>
    <property type="molecule type" value="Genomic_DNA"/>
</dbReference>